<dbReference type="RefSeq" id="WP_160919536.1">
    <property type="nucleotide sequence ID" value="NZ_WMEY01000003.1"/>
</dbReference>
<evidence type="ECO:0000256" key="1">
    <source>
        <dbReference type="ARBA" id="ARBA00007789"/>
    </source>
</evidence>
<gene>
    <name evidence="3" type="ORF">GLW07_12075</name>
</gene>
<proteinExistence type="predicted"/>
<dbReference type="SUPFAM" id="SSF51679">
    <property type="entry name" value="Bacterial luciferase-like"/>
    <property type="match status" value="1"/>
</dbReference>
<protein>
    <submittedName>
        <fullName evidence="3">MsnO8 family LLM class oxidoreductase</fullName>
        <ecNumber evidence="3">1.-.-.-</ecNumber>
    </submittedName>
</protein>
<sequence>MKLSILDQSPIFYGETEGDALQSSKELAVLADRLGYTRYGVTEHHDLEHVACPAPEVLLSYIGAHTEEIRLGAGAILLPHYQPYKVAEVFHTLATLFPGRIDLGLGRAPGGSAEATTALSPRFLEEVRKMPEKVEELLRFLNHDFPKDHMFHSVEARPVPNQRPEPWLLGTGKKSALLAAEYNMSYAFGYFMSDHDGRELLNTYRINFVGERPYTILAVSVICSETTARADELAHWTHVVNEARTKGEKALISVEEAKRVSLPKYKTKLISGTFEAVKQKLMTLEEKYEPDELMITTIMPNREERLTSYQLLGEAIEKE</sequence>
<dbReference type="PANTHER" id="PTHR30137:SF20">
    <property type="entry name" value="N-ACETYL-S-ALKYLCYSTEINE MONOOXYGENASE"/>
    <property type="match status" value="1"/>
</dbReference>
<dbReference type="EMBL" id="WMEY01000003">
    <property type="protein sequence ID" value="MYL64089.1"/>
    <property type="molecule type" value="Genomic_DNA"/>
</dbReference>
<comment type="caution">
    <text evidence="3">The sequence shown here is derived from an EMBL/GenBank/DDBJ whole genome shotgun (WGS) entry which is preliminary data.</text>
</comment>
<dbReference type="AlphaFoldDB" id="A0A845EZY2"/>
<dbReference type="Proteomes" id="UP000447833">
    <property type="component" value="Unassembled WGS sequence"/>
</dbReference>
<organism evidence="3 4">
    <name type="scientific">Guptibacillus hwajinpoensis</name>
    <dbReference type="NCBI Taxonomy" id="208199"/>
    <lineage>
        <taxon>Bacteria</taxon>
        <taxon>Bacillati</taxon>
        <taxon>Bacillota</taxon>
        <taxon>Bacilli</taxon>
        <taxon>Bacillales</taxon>
        <taxon>Guptibacillaceae</taxon>
        <taxon>Guptibacillus</taxon>
    </lineage>
</organism>
<evidence type="ECO:0000259" key="2">
    <source>
        <dbReference type="Pfam" id="PF00296"/>
    </source>
</evidence>
<dbReference type="InterPro" id="IPR011251">
    <property type="entry name" value="Luciferase-like_dom"/>
</dbReference>
<dbReference type="CDD" id="cd00347">
    <property type="entry name" value="Flavin_utilizing_monoxygenases"/>
    <property type="match status" value="1"/>
</dbReference>
<dbReference type="GO" id="GO:0005829">
    <property type="term" value="C:cytosol"/>
    <property type="evidence" value="ECO:0007669"/>
    <property type="project" value="TreeGrafter"/>
</dbReference>
<dbReference type="InterPro" id="IPR036661">
    <property type="entry name" value="Luciferase-like_sf"/>
</dbReference>
<dbReference type="GO" id="GO:0016705">
    <property type="term" value="F:oxidoreductase activity, acting on paired donors, with incorporation or reduction of molecular oxygen"/>
    <property type="evidence" value="ECO:0007669"/>
    <property type="project" value="InterPro"/>
</dbReference>
<reference evidence="3 4" key="1">
    <citation type="submission" date="2019-11" db="EMBL/GenBank/DDBJ databases">
        <title>Genome sequences of 17 halophilic strains isolated from different environments.</title>
        <authorList>
            <person name="Furrow R.E."/>
        </authorList>
    </citation>
    <scope>NUCLEOTIDE SEQUENCE [LARGE SCALE GENOMIC DNA]</scope>
    <source>
        <strain evidence="3 4">22506_14_FS</strain>
    </source>
</reference>
<dbReference type="InterPro" id="IPR019949">
    <property type="entry name" value="CmoO-like"/>
</dbReference>
<feature type="domain" description="Luciferase-like" evidence="2">
    <location>
        <begin position="4"/>
        <end position="239"/>
    </location>
</feature>
<accession>A0A845EZY2</accession>
<evidence type="ECO:0000313" key="3">
    <source>
        <dbReference type="EMBL" id="MYL64089.1"/>
    </source>
</evidence>
<keyword evidence="3" id="KW-0560">Oxidoreductase</keyword>
<comment type="similarity">
    <text evidence="1">To bacterial alkanal monooxygenase alpha and beta chains.</text>
</comment>
<dbReference type="Pfam" id="PF00296">
    <property type="entry name" value="Bac_luciferase"/>
    <property type="match status" value="1"/>
</dbReference>
<evidence type="ECO:0000313" key="4">
    <source>
        <dbReference type="Proteomes" id="UP000447833"/>
    </source>
</evidence>
<name>A0A845EZY2_9BACL</name>
<dbReference type="InterPro" id="IPR050766">
    <property type="entry name" value="Bact_Lucif_Oxidored"/>
</dbReference>
<dbReference type="NCBIfam" id="TIGR03558">
    <property type="entry name" value="oxido_grp_1"/>
    <property type="match status" value="1"/>
</dbReference>
<dbReference type="PANTHER" id="PTHR30137">
    <property type="entry name" value="LUCIFERASE-LIKE MONOOXYGENASE"/>
    <property type="match status" value="1"/>
</dbReference>
<dbReference type="Gene3D" id="3.20.20.30">
    <property type="entry name" value="Luciferase-like domain"/>
    <property type="match status" value="1"/>
</dbReference>
<dbReference type="EC" id="1.-.-.-" evidence="3"/>